<feature type="region of interest" description="Disordered" evidence="1">
    <location>
        <begin position="1"/>
        <end position="39"/>
    </location>
</feature>
<keyword evidence="2" id="KW-1185">Reference proteome</keyword>
<evidence type="ECO:0000313" key="3">
    <source>
        <dbReference type="RefSeq" id="XP_021845180.1"/>
    </source>
</evidence>
<dbReference type="AlphaFoldDB" id="A0A9R0IAJ0"/>
<evidence type="ECO:0000256" key="1">
    <source>
        <dbReference type="SAM" id="MobiDB-lite"/>
    </source>
</evidence>
<sequence length="239" mass="27209">MMLTNNNHLQKKLKSESVRSDMEDLNKRAEDGNPISPSVITEESKFKTPTAVESQTEMETPSMFLNTPSAVYSQTENVTPSMNINEEGDPDMVQVPALVKRKKNIPIKLLSPFLTQYSHLLIGEDQLDQKEKDMRCLLNYAFGEGRPTQVLHTDDWKIVTRVEFQTLAAPDVWVMNNVIDTFARILNDDPDQSVKSNLKFYFSTIPLNMLCQNDPYGGSQDSQATEEKRLENFIVRCKA</sequence>
<dbReference type="Proteomes" id="UP000813463">
    <property type="component" value="Chromosome 6"/>
</dbReference>
<proteinExistence type="predicted"/>
<evidence type="ECO:0000313" key="5">
    <source>
        <dbReference type="RefSeq" id="XP_056689770.1"/>
    </source>
</evidence>
<dbReference type="KEGG" id="soe:110785046"/>
<evidence type="ECO:0000313" key="4">
    <source>
        <dbReference type="RefSeq" id="XP_021845181.1"/>
    </source>
</evidence>
<evidence type="ECO:0000313" key="6">
    <source>
        <dbReference type="RefSeq" id="XP_056689771.1"/>
    </source>
</evidence>
<protein>
    <submittedName>
        <fullName evidence="3 4">Uncharacterized protein LOC110785046 isoform X1</fullName>
    </submittedName>
    <submittedName>
        <fullName evidence="5 6">Uncharacterized protein isoform X1</fullName>
    </submittedName>
</protein>
<dbReference type="RefSeq" id="XP_056689770.1">
    <property type="nucleotide sequence ID" value="XM_056833792.1"/>
</dbReference>
<accession>A0A9R0IAJ0</accession>
<reference evidence="2" key="1">
    <citation type="journal article" date="2021" name="Nat. Commun.">
        <title>Genomic analyses provide insights into spinach domestication and the genetic basis of agronomic traits.</title>
        <authorList>
            <person name="Cai X."/>
            <person name="Sun X."/>
            <person name="Xu C."/>
            <person name="Sun H."/>
            <person name="Wang X."/>
            <person name="Ge C."/>
            <person name="Zhang Z."/>
            <person name="Wang Q."/>
            <person name="Fei Z."/>
            <person name="Jiao C."/>
            <person name="Wang Q."/>
        </authorList>
    </citation>
    <scope>NUCLEOTIDE SEQUENCE [LARGE SCALE GENOMIC DNA]</scope>
    <source>
        <strain evidence="2">cv. Varoflay</strain>
    </source>
</reference>
<dbReference type="RefSeq" id="XP_056689771.1">
    <property type="nucleotide sequence ID" value="XM_056833793.1"/>
</dbReference>
<reference evidence="3 4" key="2">
    <citation type="submission" date="2025-04" db="UniProtKB">
        <authorList>
            <consortium name="RefSeq"/>
        </authorList>
    </citation>
    <scope>IDENTIFICATION</scope>
    <source>
        <tissue evidence="5 6">Leaf</tissue>
    </source>
</reference>
<feature type="compositionally biased region" description="Basic and acidic residues" evidence="1">
    <location>
        <begin position="13"/>
        <end position="31"/>
    </location>
</feature>
<dbReference type="RefSeq" id="XP_021845181.1">
    <property type="nucleotide sequence ID" value="XM_021989489.1"/>
</dbReference>
<evidence type="ECO:0000313" key="2">
    <source>
        <dbReference type="Proteomes" id="UP000813463"/>
    </source>
</evidence>
<dbReference type="RefSeq" id="XP_021845180.1">
    <property type="nucleotide sequence ID" value="XM_021989488.1"/>
</dbReference>
<gene>
    <name evidence="3 4 5 6" type="primary">LOC110785046</name>
</gene>
<organism evidence="2 3">
    <name type="scientific">Spinacia oleracea</name>
    <name type="common">Spinach</name>
    <dbReference type="NCBI Taxonomy" id="3562"/>
    <lineage>
        <taxon>Eukaryota</taxon>
        <taxon>Viridiplantae</taxon>
        <taxon>Streptophyta</taxon>
        <taxon>Embryophyta</taxon>
        <taxon>Tracheophyta</taxon>
        <taxon>Spermatophyta</taxon>
        <taxon>Magnoliopsida</taxon>
        <taxon>eudicotyledons</taxon>
        <taxon>Gunneridae</taxon>
        <taxon>Pentapetalae</taxon>
        <taxon>Caryophyllales</taxon>
        <taxon>Chenopodiaceae</taxon>
        <taxon>Chenopodioideae</taxon>
        <taxon>Anserineae</taxon>
        <taxon>Spinacia</taxon>
    </lineage>
</organism>
<name>A0A9R0IAJ0_SPIOL</name>
<dbReference type="GeneID" id="110785046"/>